<organism evidence="1 2">
    <name type="scientific">Raoultella planticola</name>
    <name type="common">Klebsiella planticola</name>
    <dbReference type="NCBI Taxonomy" id="575"/>
    <lineage>
        <taxon>Bacteria</taxon>
        <taxon>Pseudomonadati</taxon>
        <taxon>Pseudomonadota</taxon>
        <taxon>Gammaproteobacteria</taxon>
        <taxon>Enterobacterales</taxon>
        <taxon>Enterobacteriaceae</taxon>
        <taxon>Klebsiella/Raoultella group</taxon>
        <taxon>Raoultella</taxon>
    </lineage>
</organism>
<dbReference type="RefSeq" id="WP_318327509.1">
    <property type="nucleotide sequence ID" value="NZ_JAWQIZ010000002.1"/>
</dbReference>
<protein>
    <submittedName>
        <fullName evidence="1">Uncharacterized protein</fullName>
    </submittedName>
</protein>
<gene>
    <name evidence="1" type="ORF">U5E74_15740</name>
</gene>
<reference evidence="1 2" key="1">
    <citation type="submission" date="2023-12" db="EMBL/GenBank/DDBJ databases">
        <title>N/s.</title>
        <authorList>
            <person name="Dale J."/>
        </authorList>
    </citation>
    <scope>NUCLEOTIDE SEQUENCE [LARGE SCALE GENOMIC DNA]</scope>
    <source>
        <strain evidence="1 2">2023EL-01226</strain>
    </source>
</reference>
<dbReference type="EMBL" id="JAXUDK010000010">
    <property type="protein sequence ID" value="MDZ7467090.1"/>
    <property type="molecule type" value="Genomic_DNA"/>
</dbReference>
<keyword evidence="2" id="KW-1185">Reference proteome</keyword>
<sequence>MNGLTALHFDGKTSGLNQLINGAAFTVVGTPARENDYITDYTATAYVKTQSPCTTEGTFIVVTRLFQITGTNNNTILGWYLNTANRGVSLLNSPSALLTLSCQALASDGVTKNTRNAQLSIAGFTADTTPAAGKWACIVGRWYKDSNGILTLKLNNLTGNTSASGVGVAGETLVTDTLGNPFAIGSGYTTAGGQGSGTKALAMTALYNRALSDAEMQLMYTGYLQGYFARRGITI</sequence>
<evidence type="ECO:0000313" key="1">
    <source>
        <dbReference type="EMBL" id="MDZ7467090.1"/>
    </source>
</evidence>
<comment type="caution">
    <text evidence="1">The sequence shown here is derived from an EMBL/GenBank/DDBJ whole genome shotgun (WGS) entry which is preliminary data.</text>
</comment>
<name>A0ABU5M526_RAOPL</name>
<accession>A0ABU5M526</accession>
<proteinExistence type="predicted"/>
<dbReference type="SUPFAM" id="SSF49899">
    <property type="entry name" value="Concanavalin A-like lectins/glucanases"/>
    <property type="match status" value="1"/>
</dbReference>
<dbReference type="Proteomes" id="UP001293169">
    <property type="component" value="Unassembled WGS sequence"/>
</dbReference>
<dbReference type="Gene3D" id="2.60.120.200">
    <property type="match status" value="1"/>
</dbReference>
<evidence type="ECO:0000313" key="2">
    <source>
        <dbReference type="Proteomes" id="UP001293169"/>
    </source>
</evidence>
<dbReference type="InterPro" id="IPR013320">
    <property type="entry name" value="ConA-like_dom_sf"/>
</dbReference>